<evidence type="ECO:0000313" key="3">
    <source>
        <dbReference type="EMBL" id="GAC07301.1"/>
    </source>
</evidence>
<organism evidence="3 4">
    <name type="scientific">Paraglaciecola agarilytica NO2</name>
    <dbReference type="NCBI Taxonomy" id="1125747"/>
    <lineage>
        <taxon>Bacteria</taxon>
        <taxon>Pseudomonadati</taxon>
        <taxon>Pseudomonadota</taxon>
        <taxon>Gammaproteobacteria</taxon>
        <taxon>Alteromonadales</taxon>
        <taxon>Alteromonadaceae</taxon>
        <taxon>Paraglaciecola</taxon>
    </lineage>
</organism>
<dbReference type="InterPro" id="IPR041999">
    <property type="entry name" value="Sortase_D_1"/>
</dbReference>
<keyword evidence="4" id="KW-1185">Reference proteome</keyword>
<dbReference type="SUPFAM" id="SSF63817">
    <property type="entry name" value="Sortase"/>
    <property type="match status" value="1"/>
</dbReference>
<gene>
    <name evidence="3" type="primary">srtA</name>
    <name evidence="3" type="ORF">GAGA_4476</name>
</gene>
<evidence type="ECO:0000256" key="1">
    <source>
        <dbReference type="ARBA" id="ARBA00022801"/>
    </source>
</evidence>
<proteinExistence type="predicted"/>
<dbReference type="InterPro" id="IPR023365">
    <property type="entry name" value="Sortase_dom-sf"/>
</dbReference>
<dbReference type="InterPro" id="IPR005754">
    <property type="entry name" value="Sortase"/>
</dbReference>
<sequence>MKAIRALGKLLDFWPSTKHGSVSAMGAVTQPASSAQKSARNNSKPLLSLPSRNAYLTAIWLACLVSGGLLVSNGAYMWAKAQLAQVLIAHAWQSSVQAAEINTLLPNANQTFKEKSFKTKPWPWADTYPVAKIHFYSGPTSRFGSQRQARQQELAGTRQKKLAAQPLYVLAGASGRTMAFGPGHMSATPLPIEGGNSVITGHRDTHFAALQHLNQGDLIHVQTLEGQGEYQVTATFIVHQSQTQIIESNYFASSYFSSNSIAPSRQDQLTLITCYPFNSLVPNPTLRYVVSANRVR</sequence>
<comment type="caution">
    <text evidence="3">The sequence shown here is derived from an EMBL/GenBank/DDBJ whole genome shotgun (WGS) entry which is preliminary data.</text>
</comment>
<accession>A0ABQ0IDF8</accession>
<dbReference type="EMBL" id="BAEK01000080">
    <property type="protein sequence ID" value="GAC07301.1"/>
    <property type="molecule type" value="Genomic_DNA"/>
</dbReference>
<keyword evidence="1 3" id="KW-0378">Hydrolase</keyword>
<evidence type="ECO:0000313" key="4">
    <source>
        <dbReference type="Proteomes" id="UP000008372"/>
    </source>
</evidence>
<name>A0ABQ0IDF8_9ALTE</name>
<dbReference type="Pfam" id="PF04203">
    <property type="entry name" value="Sortase"/>
    <property type="match status" value="1"/>
</dbReference>
<dbReference type="RefSeq" id="WP_008306230.1">
    <property type="nucleotide sequence ID" value="NZ_BAEK01000080.1"/>
</dbReference>
<dbReference type="Proteomes" id="UP000008372">
    <property type="component" value="Unassembled WGS sequence"/>
</dbReference>
<reference evidence="3 4" key="1">
    <citation type="journal article" date="2014" name="Environ. Microbiol.">
        <title>Comparative genomics of the marine bacterial genus Glaciecola reveals the high degree of genomic diversity and genomic characteristic for cold adaptation.</title>
        <authorList>
            <person name="Qin Q.L."/>
            <person name="Xie B.B."/>
            <person name="Yu Y."/>
            <person name="Shu Y.L."/>
            <person name="Rong J.C."/>
            <person name="Zhang Y.J."/>
            <person name="Zhao D.L."/>
            <person name="Chen X.L."/>
            <person name="Zhang X.Y."/>
            <person name="Chen B."/>
            <person name="Zhou B.C."/>
            <person name="Zhang Y.Z."/>
        </authorList>
    </citation>
    <scope>NUCLEOTIDE SEQUENCE [LARGE SCALE GENOMIC DNA]</scope>
    <source>
        <strain evidence="3 4">NO2</strain>
    </source>
</reference>
<dbReference type="NCBIfam" id="TIGR03784">
    <property type="entry name" value="marine_sortase"/>
    <property type="match status" value="1"/>
</dbReference>
<keyword evidence="2" id="KW-0472">Membrane</keyword>
<dbReference type="EC" id="3.4.22.70" evidence="3"/>
<keyword evidence="2" id="KW-1133">Transmembrane helix</keyword>
<evidence type="ECO:0000256" key="2">
    <source>
        <dbReference type="SAM" id="Phobius"/>
    </source>
</evidence>
<dbReference type="InterPro" id="IPR022445">
    <property type="entry name" value="Sortase_proteobact_type"/>
</dbReference>
<feature type="transmembrane region" description="Helical" evidence="2">
    <location>
        <begin position="54"/>
        <end position="79"/>
    </location>
</feature>
<dbReference type="Gene3D" id="2.40.260.10">
    <property type="entry name" value="Sortase"/>
    <property type="match status" value="1"/>
</dbReference>
<dbReference type="NCBIfam" id="TIGR01076">
    <property type="entry name" value="sortase_fam"/>
    <property type="match status" value="1"/>
</dbReference>
<keyword evidence="2" id="KW-0812">Transmembrane</keyword>
<dbReference type="GO" id="GO:0016787">
    <property type="term" value="F:hydrolase activity"/>
    <property type="evidence" value="ECO:0007669"/>
    <property type="project" value="UniProtKB-KW"/>
</dbReference>
<protein>
    <submittedName>
        <fullName evidence="3">Sortase A</fullName>
        <ecNumber evidence="3">3.4.22.70</ecNumber>
    </submittedName>
</protein>
<dbReference type="CDD" id="cd05828">
    <property type="entry name" value="Sortase_D_1"/>
    <property type="match status" value="1"/>
</dbReference>